<evidence type="ECO:0000313" key="3">
    <source>
        <dbReference type="EMBL" id="CUW88474.1"/>
    </source>
</evidence>
<dbReference type="GO" id="GO:0003677">
    <property type="term" value="F:DNA binding"/>
    <property type="evidence" value="ECO:0007669"/>
    <property type="project" value="InterPro"/>
</dbReference>
<proteinExistence type="predicted"/>
<accession>A0A9W5AZH4</accession>
<feature type="region of interest" description="Disordered" evidence="2">
    <location>
        <begin position="388"/>
        <end position="412"/>
    </location>
</feature>
<keyword evidence="4" id="KW-1185">Reference proteome</keyword>
<comment type="caution">
    <text evidence="3">The sequence shown here is derived from an EMBL/GenBank/DDBJ whole genome shotgun (WGS) entry which is preliminary data.</text>
</comment>
<name>A0A9W5AZH4_9HYPH</name>
<dbReference type="EMBL" id="FBVY01000006">
    <property type="protein sequence ID" value="CUW88474.1"/>
    <property type="molecule type" value="Genomic_DNA"/>
</dbReference>
<dbReference type="InterPro" id="IPR011010">
    <property type="entry name" value="DNA_brk_join_enz"/>
</dbReference>
<sequence>MPKQKHYGPYLIKRNARYDASGRLTHRGTFVIADGEARHNTGCSFGNPEEAQVAADEAERKLHDYKTAQYAQQAGQGLVNVEAEFVKIGDLIIYYLVEHEEKIGKMEKPRRKELLSQVERLTAFWGEKMVSEINRKNSEAYQKGKMPSVVRNELILLRSMVNFGASEGKLKKYDGQLNYMIPDSLPSRVHFYTVDELIALYKAAMRKRHTWHGKKSYRMSAHIAKFLLVAVMTGTRASRICNASFVKEAGRPWIDLENGIFYRAAIGEFVALNKRADPIAIPARLLRMMKKWHQGSGKTPGCRYLIEYQGRPVDCRKGFYTLKTEVLPEDRAEQLNRHSLKHTAVTMLLRMGVPVRDVAIYMSTTEEIILKVYSQVIPGEFSSVHQALDSKKPRGPRPGAKPELKVVGGTGA</sequence>
<dbReference type="GO" id="GO:0006310">
    <property type="term" value="P:DNA recombination"/>
    <property type="evidence" value="ECO:0007669"/>
    <property type="project" value="UniProtKB-KW"/>
</dbReference>
<dbReference type="InterPro" id="IPR013762">
    <property type="entry name" value="Integrase-like_cat_sf"/>
</dbReference>
<dbReference type="GO" id="GO:0015074">
    <property type="term" value="P:DNA integration"/>
    <property type="evidence" value="ECO:0007669"/>
    <property type="project" value="InterPro"/>
</dbReference>
<dbReference type="Proteomes" id="UP000191933">
    <property type="component" value="Unassembled WGS sequence"/>
</dbReference>
<evidence type="ECO:0000256" key="2">
    <source>
        <dbReference type="SAM" id="MobiDB-lite"/>
    </source>
</evidence>
<keyword evidence="1" id="KW-0233">DNA recombination</keyword>
<evidence type="ECO:0000256" key="1">
    <source>
        <dbReference type="ARBA" id="ARBA00023172"/>
    </source>
</evidence>
<organism evidence="3 4">
    <name type="scientific">Agrobacterium genomosp. 2 str. CFBP 5494</name>
    <dbReference type="NCBI Taxonomy" id="1183436"/>
    <lineage>
        <taxon>Bacteria</taxon>
        <taxon>Pseudomonadati</taxon>
        <taxon>Pseudomonadota</taxon>
        <taxon>Alphaproteobacteria</taxon>
        <taxon>Hyphomicrobiales</taxon>
        <taxon>Rhizobiaceae</taxon>
        <taxon>Rhizobium/Agrobacterium group</taxon>
        <taxon>Agrobacterium</taxon>
        <taxon>Agrobacterium tumefaciens complex</taxon>
    </lineage>
</organism>
<dbReference type="Gene3D" id="1.10.443.10">
    <property type="entry name" value="Intergrase catalytic core"/>
    <property type="match status" value="1"/>
</dbReference>
<dbReference type="SUPFAM" id="SSF56349">
    <property type="entry name" value="DNA breaking-rejoining enzymes"/>
    <property type="match status" value="1"/>
</dbReference>
<dbReference type="RefSeq" id="WP_139786370.1">
    <property type="nucleotide sequence ID" value="NZ_LT009718.1"/>
</dbReference>
<evidence type="ECO:0000313" key="4">
    <source>
        <dbReference type="Proteomes" id="UP000191933"/>
    </source>
</evidence>
<protein>
    <submittedName>
        <fullName evidence="3">Int</fullName>
    </submittedName>
</protein>
<gene>
    <name evidence="3" type="ORF">AGR2A_Cc140072</name>
</gene>
<dbReference type="AlphaFoldDB" id="A0A9W5AZH4"/>
<reference evidence="3 4" key="1">
    <citation type="submission" date="2016-01" db="EMBL/GenBank/DDBJ databases">
        <authorList>
            <person name="Regsiter A."/>
            <person name="william w."/>
        </authorList>
    </citation>
    <scope>NUCLEOTIDE SEQUENCE [LARGE SCALE GENOMIC DNA]</scope>
    <source>
        <strain evidence="3 4">CFBP 5494</strain>
    </source>
</reference>